<dbReference type="Proteomes" id="UP000318405">
    <property type="component" value="Unassembled WGS sequence"/>
</dbReference>
<dbReference type="OrthoDB" id="2862111at2"/>
<dbReference type="PANTHER" id="PTHR43459:SF1">
    <property type="entry name" value="EG:BACN32G11.4 PROTEIN"/>
    <property type="match status" value="1"/>
</dbReference>
<evidence type="ECO:0000313" key="2">
    <source>
        <dbReference type="Proteomes" id="UP000318405"/>
    </source>
</evidence>
<dbReference type="PANTHER" id="PTHR43459">
    <property type="entry name" value="ENOYL-COA HYDRATASE"/>
    <property type="match status" value="1"/>
</dbReference>
<name>A0A556AQE8_9BURK</name>
<dbReference type="EMBL" id="VLTJ01000022">
    <property type="protein sequence ID" value="TSH95120.1"/>
    <property type="molecule type" value="Genomic_DNA"/>
</dbReference>
<evidence type="ECO:0000313" key="1">
    <source>
        <dbReference type="EMBL" id="TSH95120.1"/>
    </source>
</evidence>
<dbReference type="GO" id="GO:0016853">
    <property type="term" value="F:isomerase activity"/>
    <property type="evidence" value="ECO:0007669"/>
    <property type="project" value="UniProtKB-KW"/>
</dbReference>
<dbReference type="SUPFAM" id="SSF52096">
    <property type="entry name" value="ClpP/crotonase"/>
    <property type="match status" value="1"/>
</dbReference>
<dbReference type="Gene3D" id="3.90.226.10">
    <property type="entry name" value="2-enoyl-CoA Hydratase, Chain A, domain 1"/>
    <property type="match status" value="1"/>
</dbReference>
<dbReference type="Pfam" id="PF00378">
    <property type="entry name" value="ECH_1"/>
    <property type="match status" value="1"/>
</dbReference>
<keyword evidence="2" id="KW-1185">Reference proteome</keyword>
<dbReference type="CDD" id="cd06558">
    <property type="entry name" value="crotonase-like"/>
    <property type="match status" value="1"/>
</dbReference>
<organism evidence="1 2">
    <name type="scientific">Verticiella sediminum</name>
    <dbReference type="NCBI Taxonomy" id="1247510"/>
    <lineage>
        <taxon>Bacteria</taxon>
        <taxon>Pseudomonadati</taxon>
        <taxon>Pseudomonadota</taxon>
        <taxon>Betaproteobacteria</taxon>
        <taxon>Burkholderiales</taxon>
        <taxon>Alcaligenaceae</taxon>
        <taxon>Verticiella</taxon>
    </lineage>
</organism>
<gene>
    <name evidence="1" type="ORF">FOZ76_11230</name>
</gene>
<keyword evidence="1" id="KW-0413">Isomerase</keyword>
<protein>
    <submittedName>
        <fullName evidence="1">Enoyl-CoA hydratase/isomerase family protein</fullName>
    </submittedName>
</protein>
<reference evidence="1 2" key="1">
    <citation type="submission" date="2019-07" db="EMBL/GenBank/DDBJ databases">
        <title>Qingshengfaniella alkalisoli gen. nov., sp. nov., isolated from saline soil.</title>
        <authorList>
            <person name="Xu L."/>
            <person name="Huang X.-X."/>
            <person name="Sun J.-Q."/>
        </authorList>
    </citation>
    <scope>NUCLEOTIDE SEQUENCE [LARGE SCALE GENOMIC DNA]</scope>
    <source>
        <strain evidence="1 2">DSM 27279</strain>
    </source>
</reference>
<dbReference type="InterPro" id="IPR001753">
    <property type="entry name" value="Enoyl-CoA_hydra/iso"/>
</dbReference>
<proteinExistence type="predicted"/>
<sequence>MSAVQETVTTAPGLPEFTIQGACARIRLNRERYLNRIEPDDVPALLEMLERAQDDPAIRVLVLTGTGRVFSSGYHLGDLAERRAALDTQPAGEPEPPQATSPFDVLLERLENLRVPTICRLNGSVYGGATDLALCCDFRIGEEGIEMFMPASRLGLHYYRSGMVRYVSRLGVNAAKKLFLTSQTIKAPEMLRVGYLTEMVPAGGLDAEVERLAGVLAGQAPLAVAGMKQAINELARGELDADALDARHAASLRSEDIREGVTAWHERRKPVFQGR</sequence>
<accession>A0A556AQE8</accession>
<dbReference type="AlphaFoldDB" id="A0A556AQE8"/>
<dbReference type="InterPro" id="IPR029045">
    <property type="entry name" value="ClpP/crotonase-like_dom_sf"/>
</dbReference>
<comment type="caution">
    <text evidence="1">The sequence shown here is derived from an EMBL/GenBank/DDBJ whole genome shotgun (WGS) entry which is preliminary data.</text>
</comment>